<keyword evidence="8" id="KW-0239">DNA-directed DNA polymerase</keyword>
<dbReference type="CDD" id="cd00140">
    <property type="entry name" value="beta_clamp"/>
    <property type="match status" value="1"/>
</dbReference>
<dbReference type="GO" id="GO:0008408">
    <property type="term" value="F:3'-5' exonuclease activity"/>
    <property type="evidence" value="ECO:0007669"/>
    <property type="project" value="InterPro"/>
</dbReference>
<dbReference type="GO" id="GO:0009360">
    <property type="term" value="C:DNA polymerase III complex"/>
    <property type="evidence" value="ECO:0007669"/>
    <property type="project" value="InterPro"/>
</dbReference>
<dbReference type="GO" id="GO:0005737">
    <property type="term" value="C:cytoplasm"/>
    <property type="evidence" value="ECO:0007669"/>
    <property type="project" value="UniProtKB-SubCell"/>
</dbReference>
<dbReference type="SMART" id="SM00480">
    <property type="entry name" value="POL3Bc"/>
    <property type="match status" value="1"/>
</dbReference>
<dbReference type="Gene3D" id="3.10.150.10">
    <property type="entry name" value="DNA Polymerase III, subunit A, domain 2"/>
    <property type="match status" value="1"/>
</dbReference>
<feature type="compositionally biased region" description="Pro residues" evidence="12">
    <location>
        <begin position="388"/>
        <end position="398"/>
    </location>
</feature>
<dbReference type="RefSeq" id="WP_184337289.1">
    <property type="nucleotide sequence ID" value="NZ_JACHIG010000001.1"/>
</dbReference>
<evidence type="ECO:0000256" key="6">
    <source>
        <dbReference type="ARBA" id="ARBA00022695"/>
    </source>
</evidence>
<dbReference type="Proteomes" id="UP000590740">
    <property type="component" value="Unassembled WGS sequence"/>
</dbReference>
<keyword evidence="9" id="KW-0238">DNA-binding</keyword>
<comment type="caution">
    <text evidence="14">The sequence shown here is derived from an EMBL/GenBank/DDBJ whole genome shotgun (WGS) entry which is preliminary data.</text>
</comment>
<dbReference type="GO" id="GO:0003677">
    <property type="term" value="F:DNA binding"/>
    <property type="evidence" value="ECO:0007669"/>
    <property type="project" value="UniProtKB-KW"/>
</dbReference>
<gene>
    <name evidence="14" type="ORF">HNQ65_000079</name>
</gene>
<dbReference type="SUPFAM" id="SSF55979">
    <property type="entry name" value="DNA clamp"/>
    <property type="match status" value="2"/>
</dbReference>
<dbReference type="InterPro" id="IPR046938">
    <property type="entry name" value="DNA_clamp_sf"/>
</dbReference>
<evidence type="ECO:0000256" key="10">
    <source>
        <dbReference type="ARBA" id="ARBA00030988"/>
    </source>
</evidence>
<dbReference type="InterPro" id="IPR022637">
    <property type="entry name" value="DNA_polIII_beta_cen"/>
</dbReference>
<evidence type="ECO:0000313" key="14">
    <source>
        <dbReference type="EMBL" id="MBB5030525.1"/>
    </source>
</evidence>
<keyword evidence="5" id="KW-0808">Transferase</keyword>
<evidence type="ECO:0000256" key="1">
    <source>
        <dbReference type="ARBA" id="ARBA00004496"/>
    </source>
</evidence>
<evidence type="ECO:0000256" key="2">
    <source>
        <dbReference type="ARBA" id="ARBA00010752"/>
    </source>
</evidence>
<dbReference type="AlphaFoldDB" id="A0A7W7Y777"/>
<evidence type="ECO:0000259" key="13">
    <source>
        <dbReference type="Pfam" id="PF02767"/>
    </source>
</evidence>
<dbReference type="InterPro" id="IPR001001">
    <property type="entry name" value="DNA_polIII_beta"/>
</dbReference>
<evidence type="ECO:0000256" key="11">
    <source>
        <dbReference type="ARBA" id="ARBA00033276"/>
    </source>
</evidence>
<dbReference type="EMBL" id="JACHIG010000001">
    <property type="protein sequence ID" value="MBB5030525.1"/>
    <property type="molecule type" value="Genomic_DNA"/>
</dbReference>
<keyword evidence="15" id="KW-1185">Reference proteome</keyword>
<evidence type="ECO:0000256" key="9">
    <source>
        <dbReference type="ARBA" id="ARBA00023125"/>
    </source>
</evidence>
<feature type="domain" description="DNA polymerase III beta sliding clamp central" evidence="13">
    <location>
        <begin position="149"/>
        <end position="244"/>
    </location>
</feature>
<evidence type="ECO:0000256" key="7">
    <source>
        <dbReference type="ARBA" id="ARBA00022705"/>
    </source>
</evidence>
<dbReference type="GO" id="GO:0006271">
    <property type="term" value="P:DNA strand elongation involved in DNA replication"/>
    <property type="evidence" value="ECO:0007669"/>
    <property type="project" value="TreeGrafter"/>
</dbReference>
<feature type="compositionally biased region" description="Low complexity" evidence="12">
    <location>
        <begin position="409"/>
        <end position="424"/>
    </location>
</feature>
<evidence type="ECO:0000256" key="4">
    <source>
        <dbReference type="ARBA" id="ARBA00022490"/>
    </source>
</evidence>
<accession>A0A7W7Y777</accession>
<keyword evidence="7" id="KW-0235">DNA replication</keyword>
<dbReference type="Pfam" id="PF02767">
    <property type="entry name" value="DNA_pol3_beta_2"/>
    <property type="match status" value="1"/>
</dbReference>
<proteinExistence type="inferred from homology"/>
<reference evidence="14 15" key="1">
    <citation type="submission" date="2020-08" db="EMBL/GenBank/DDBJ databases">
        <title>Genomic Encyclopedia of Type Strains, Phase IV (KMG-IV): sequencing the most valuable type-strain genomes for metagenomic binning, comparative biology and taxonomic classification.</title>
        <authorList>
            <person name="Goeker M."/>
        </authorList>
    </citation>
    <scope>NUCLEOTIDE SEQUENCE [LARGE SCALE GENOMIC DNA]</scope>
    <source>
        <strain evidence="14 15">DSM 12252</strain>
    </source>
</reference>
<keyword evidence="6" id="KW-0548">Nucleotidyltransferase</keyword>
<evidence type="ECO:0000256" key="3">
    <source>
        <dbReference type="ARBA" id="ARBA00021035"/>
    </source>
</evidence>
<dbReference type="Gene3D" id="3.70.10.10">
    <property type="match status" value="1"/>
</dbReference>
<dbReference type="GO" id="GO:0003887">
    <property type="term" value="F:DNA-directed DNA polymerase activity"/>
    <property type="evidence" value="ECO:0007669"/>
    <property type="project" value="UniProtKB-KW"/>
</dbReference>
<organism evidence="14 15">
    <name type="scientific">Prosthecobacter vanneervenii</name>
    <dbReference type="NCBI Taxonomy" id="48466"/>
    <lineage>
        <taxon>Bacteria</taxon>
        <taxon>Pseudomonadati</taxon>
        <taxon>Verrucomicrobiota</taxon>
        <taxon>Verrucomicrobiia</taxon>
        <taxon>Verrucomicrobiales</taxon>
        <taxon>Verrucomicrobiaceae</taxon>
        <taxon>Prosthecobacter</taxon>
    </lineage>
</organism>
<evidence type="ECO:0000313" key="15">
    <source>
        <dbReference type="Proteomes" id="UP000590740"/>
    </source>
</evidence>
<keyword evidence="4" id="KW-0963">Cytoplasm</keyword>
<dbReference type="PANTHER" id="PTHR30478">
    <property type="entry name" value="DNA POLYMERASE III SUBUNIT BETA"/>
    <property type="match status" value="1"/>
</dbReference>
<evidence type="ECO:0000256" key="8">
    <source>
        <dbReference type="ARBA" id="ARBA00022932"/>
    </source>
</evidence>
<feature type="region of interest" description="Disordered" evidence="12">
    <location>
        <begin position="365"/>
        <end position="432"/>
    </location>
</feature>
<protein>
    <recommendedName>
        <fullName evidence="3">Beta sliding clamp</fullName>
    </recommendedName>
    <alternativeName>
        <fullName evidence="11">Beta-clamp processivity factor</fullName>
    </alternativeName>
    <alternativeName>
        <fullName evidence="10">DNA polymerase III beta sliding clamp subunit</fullName>
    </alternativeName>
</protein>
<evidence type="ECO:0000256" key="12">
    <source>
        <dbReference type="SAM" id="MobiDB-lite"/>
    </source>
</evidence>
<evidence type="ECO:0000256" key="5">
    <source>
        <dbReference type="ARBA" id="ARBA00022679"/>
    </source>
</evidence>
<dbReference type="PANTHER" id="PTHR30478:SF0">
    <property type="entry name" value="BETA SLIDING CLAMP"/>
    <property type="match status" value="1"/>
</dbReference>
<comment type="similarity">
    <text evidence="2">Belongs to the beta sliding clamp family.</text>
</comment>
<comment type="subcellular location">
    <subcellularLocation>
        <location evidence="1">Cytoplasm</location>
    </subcellularLocation>
</comment>
<name>A0A7W7Y777_9BACT</name>
<sequence>MKPITLPIAELKPALAGLGKIINAKATLPVLGTIKVERTADGWIALTSTDLDRWATVRFEHPTEGPPSMVLLPFDQLSQLVKSCGKGEALEVSSSQEASVIRFPLGESKGESRVPFIQPGEFPLVPKMKNEAIPLPTGLRDSILEAMECASTDQTRHVLNGTFIDARDPKAHYIVASNGRQLYSANSFTLPLKESVIIPAHKFLEWKEFRSDGEWQIRVGEQHLQVCTRRWRFITKTIEGNYPDWKAPIPNPAETKTVLTLDPAKLDALIKLIQRMPCHEDRYHTLGLAWEDDQLVLLGRDKPEDTWLRVPVPDTKGTGPEMTIFLDRHHMQTALSFGLNVISLIDPSSPLRFSSGGKQLIAVPVRLETPPVSTPTPTAPKKQDQQTPPSPAEQPTSPPMQTSTNGSHSPAPASNNTAPSPTNAGEKQETKSPLEAALLQIESIKTGFRESINGLTKVGDQIRQAMREQKASEKEIQGVRQTLRSLQSVRI</sequence>